<proteinExistence type="inferred from homology"/>
<keyword evidence="3 6" id="KW-0805">Transcription regulation</keyword>
<protein>
    <recommendedName>
        <fullName evidence="6">Mediator of RNA polymerase II transcription subunit 10</fullName>
    </recommendedName>
    <alternativeName>
        <fullName evidence="6">Mediator complex subunit 10</fullName>
    </alternativeName>
</protein>
<dbReference type="OrthoDB" id="337270at2759"/>
<reference evidence="8 9" key="1">
    <citation type="submission" date="2020-01" db="EMBL/GenBank/DDBJ databases">
        <title>Identification and distribution of gene clusters putatively required for synthesis of sphingolipid metabolism inhibitors in phylogenetically diverse species of the filamentous fungus Fusarium.</title>
        <authorList>
            <person name="Kim H.-S."/>
            <person name="Busman M."/>
            <person name="Brown D.W."/>
            <person name="Divon H."/>
            <person name="Uhlig S."/>
            <person name="Proctor R.H."/>
        </authorList>
    </citation>
    <scope>NUCLEOTIDE SEQUENCE [LARGE SCALE GENOMIC DNA]</scope>
    <source>
        <strain evidence="8 9">NRRL 20459</strain>
    </source>
</reference>
<name>A0A8H4LHN5_9HYPO</name>
<comment type="similarity">
    <text evidence="2 6">Belongs to the Mediator complex subunit 10 family.</text>
</comment>
<dbReference type="GO" id="GO:0003712">
    <property type="term" value="F:transcription coregulator activity"/>
    <property type="evidence" value="ECO:0007669"/>
    <property type="project" value="InterPro"/>
</dbReference>
<comment type="subcellular location">
    <subcellularLocation>
        <location evidence="1 6">Nucleus</location>
    </subcellularLocation>
</comment>
<comment type="subunit">
    <text evidence="6">Component of the Mediator complex.</text>
</comment>
<keyword evidence="9" id="KW-1185">Reference proteome</keyword>
<evidence type="ECO:0000313" key="8">
    <source>
        <dbReference type="EMBL" id="KAF4468308.1"/>
    </source>
</evidence>
<feature type="compositionally biased region" description="Low complexity" evidence="7">
    <location>
        <begin position="224"/>
        <end position="234"/>
    </location>
</feature>
<accession>A0A8H4LHN5</accession>
<dbReference type="AlphaFoldDB" id="A0A8H4LHN5"/>
<organism evidence="8 9">
    <name type="scientific">Fusarium albosuccineum</name>
    <dbReference type="NCBI Taxonomy" id="1237068"/>
    <lineage>
        <taxon>Eukaryota</taxon>
        <taxon>Fungi</taxon>
        <taxon>Dikarya</taxon>
        <taxon>Ascomycota</taxon>
        <taxon>Pezizomycotina</taxon>
        <taxon>Sordariomycetes</taxon>
        <taxon>Hypocreomycetidae</taxon>
        <taxon>Hypocreales</taxon>
        <taxon>Nectriaceae</taxon>
        <taxon>Fusarium</taxon>
        <taxon>Fusarium decemcellulare species complex</taxon>
    </lineage>
</organism>
<dbReference type="GO" id="GO:0016592">
    <property type="term" value="C:mediator complex"/>
    <property type="evidence" value="ECO:0007669"/>
    <property type="project" value="InterPro"/>
</dbReference>
<dbReference type="EMBL" id="JAADYS010000633">
    <property type="protein sequence ID" value="KAF4468308.1"/>
    <property type="molecule type" value="Genomic_DNA"/>
</dbReference>
<comment type="function">
    <text evidence="6">Component of the Mediator complex, a coactivator involved in the regulated transcription of nearly all RNA polymerase II-dependent genes. Mediator functions as a bridge to convey information from gene-specific regulatory proteins to the basal RNA polymerase II transcription machinery. Mediator is recruited to promoters by direct interactions with regulatory proteins and serves as a scaffold for the assembly of a functional preinitiation complex with RNA polymerase II and the general transcription factors.</text>
</comment>
<gene>
    <name evidence="6" type="primary">MED10</name>
    <name evidence="8" type="ORF">FALBO_4791</name>
</gene>
<evidence type="ECO:0000256" key="5">
    <source>
        <dbReference type="ARBA" id="ARBA00023242"/>
    </source>
</evidence>
<evidence type="ECO:0000256" key="6">
    <source>
        <dbReference type="RuleBase" id="RU364146"/>
    </source>
</evidence>
<keyword evidence="4 6" id="KW-0804">Transcription</keyword>
<evidence type="ECO:0000256" key="3">
    <source>
        <dbReference type="ARBA" id="ARBA00023015"/>
    </source>
</evidence>
<feature type="region of interest" description="Disordered" evidence="7">
    <location>
        <begin position="210"/>
        <end position="243"/>
    </location>
</feature>
<evidence type="ECO:0000256" key="4">
    <source>
        <dbReference type="ARBA" id="ARBA00023163"/>
    </source>
</evidence>
<comment type="caution">
    <text evidence="8">The sequence shown here is derived from an EMBL/GenBank/DDBJ whole genome shotgun (WGS) entry which is preliminary data.</text>
</comment>
<dbReference type="InterPro" id="IPR019145">
    <property type="entry name" value="Mediator_Med10"/>
</dbReference>
<keyword evidence="6" id="KW-0010">Activator</keyword>
<dbReference type="GO" id="GO:0006357">
    <property type="term" value="P:regulation of transcription by RNA polymerase II"/>
    <property type="evidence" value="ECO:0007669"/>
    <property type="project" value="InterPro"/>
</dbReference>
<dbReference type="Pfam" id="PF09748">
    <property type="entry name" value="Med10"/>
    <property type="match status" value="1"/>
</dbReference>
<evidence type="ECO:0000256" key="1">
    <source>
        <dbReference type="ARBA" id="ARBA00004123"/>
    </source>
</evidence>
<evidence type="ECO:0000313" key="9">
    <source>
        <dbReference type="Proteomes" id="UP000554235"/>
    </source>
</evidence>
<keyword evidence="5 6" id="KW-0539">Nucleus</keyword>
<sequence>MPKPAQGHVIPIFFGLVAYDDTRALILSDIGGVCLVTPEGAVREAKLKLLLEKVLRAVTDLGVSHDGLKLDKFHLADDSDDDRAEQLKDIIQDLYQIMVQVSTYDSMGRSSRDVLSTEMKTLSQSLRALHTSAAPPNQLPSVPPELLEYVENGRNPDIYTREFVELVRHGNQLMRGKLNAFSTFRDVLAENMTSAMPELRDDVAQVVEATGGVPPGRRSGEQNGASSSSAAAGSDGPHTGTAG</sequence>
<evidence type="ECO:0000256" key="7">
    <source>
        <dbReference type="SAM" id="MobiDB-lite"/>
    </source>
</evidence>
<evidence type="ECO:0000256" key="2">
    <source>
        <dbReference type="ARBA" id="ARBA00005389"/>
    </source>
</evidence>
<dbReference type="Proteomes" id="UP000554235">
    <property type="component" value="Unassembled WGS sequence"/>
</dbReference>